<dbReference type="Proteomes" id="UP001141950">
    <property type="component" value="Unassembled WGS sequence"/>
</dbReference>
<comment type="caution">
    <text evidence="1">The sequence shown here is derived from an EMBL/GenBank/DDBJ whole genome shotgun (WGS) entry which is preliminary data.</text>
</comment>
<dbReference type="AlphaFoldDB" id="A0A9X2MSA8"/>
<accession>A0A9X2MSA8</accession>
<protein>
    <submittedName>
        <fullName evidence="1">DUF2515 domain-containing protein</fullName>
    </submittedName>
</protein>
<gene>
    <name evidence="1" type="ORF">NQZ67_13690</name>
</gene>
<evidence type="ECO:0000313" key="2">
    <source>
        <dbReference type="Proteomes" id="UP001141950"/>
    </source>
</evidence>
<dbReference type="InterPro" id="IPR019658">
    <property type="entry name" value="DUF2515"/>
</dbReference>
<organism evidence="1 2">
    <name type="scientific">Paenibacillus soyae</name>
    <dbReference type="NCBI Taxonomy" id="2969249"/>
    <lineage>
        <taxon>Bacteria</taxon>
        <taxon>Bacillati</taxon>
        <taxon>Bacillota</taxon>
        <taxon>Bacilli</taxon>
        <taxon>Bacillales</taxon>
        <taxon>Paenibacillaceae</taxon>
        <taxon>Paenibacillus</taxon>
    </lineage>
</organism>
<proteinExistence type="predicted"/>
<evidence type="ECO:0000313" key="1">
    <source>
        <dbReference type="EMBL" id="MCR2804933.1"/>
    </source>
</evidence>
<keyword evidence="2" id="KW-1185">Reference proteome</keyword>
<dbReference type="Pfam" id="PF10720">
    <property type="entry name" value="DUF2515"/>
    <property type="match status" value="1"/>
</dbReference>
<name>A0A9X2MSA8_9BACL</name>
<dbReference type="RefSeq" id="WP_257446545.1">
    <property type="nucleotide sequence ID" value="NZ_JANIPJ010000009.1"/>
</dbReference>
<dbReference type="EMBL" id="JANIPJ010000009">
    <property type="protein sequence ID" value="MCR2804933.1"/>
    <property type="molecule type" value="Genomic_DNA"/>
</dbReference>
<reference evidence="1" key="1">
    <citation type="submission" date="2022-08" db="EMBL/GenBank/DDBJ databases">
        <title>The genomic sequence of strain Paenibacillus sp. SCIV0701.</title>
        <authorList>
            <person name="Zhao H."/>
        </authorList>
    </citation>
    <scope>NUCLEOTIDE SEQUENCE</scope>
    <source>
        <strain evidence="1">SCIV0701</strain>
    </source>
</reference>
<sequence>MAEDDRTKGEERTGLGGWFGHLLALPGEALAYATGKWKAMSASHDMLEKAAPLSLPASSVARLMDAWSKLGAASAGGEEALGGPHAEWQDSAASWSPDELMLIERIRKDTAEANRNNVTRTEAYRNVYFHTPELHWALLAHLVSRNGGWNMTDLQGEWLPRLLTESQRRDVFLFLERANALIFSDAYPQLLLYQWSRSLGRSLFHLLPAFGVSRFMMPVWKLFWRERDSALLTTALIVNEQHFIEGRVVRKPYFEQRVLHTLFFGLQSLLQLNGVFFPYGSEDEAKGGCGELRLAGLILENFRDPEERIEFGKRLYAMLFGVPPVFEGARGFAAAVKHSGSRGDYAPHLFEDVRHGPPKRVYEEKLLGGRLKPGADRIYSPALQSAWKDHAMEPVEPGDWFENADQIAGYFRELPLPRNFEITNEYGLMLSKLELAVLASQRGEKPGQSLGADDGKV</sequence>